<gene>
    <name evidence="5" type="ORF">CHH28_07775</name>
</gene>
<dbReference type="SUPFAM" id="SSF46689">
    <property type="entry name" value="Homeodomain-like"/>
    <property type="match status" value="1"/>
</dbReference>
<dbReference type="PANTHER" id="PTHR47894:SF1">
    <property type="entry name" value="HTH-TYPE TRANSCRIPTIONAL REGULATOR VQSM"/>
    <property type="match status" value="1"/>
</dbReference>
<dbReference type="Gene3D" id="1.10.10.60">
    <property type="entry name" value="Homeodomain-like"/>
    <property type="match status" value="1"/>
</dbReference>
<dbReference type="InterPro" id="IPR009057">
    <property type="entry name" value="Homeodomain-like_sf"/>
</dbReference>
<reference evidence="5 6" key="1">
    <citation type="submission" date="2017-07" db="EMBL/GenBank/DDBJ databases">
        <title>Annotated genome sequence of Bacterioplanes sanyensis isolated from Red Sea.</title>
        <authorList>
            <person name="Rehman Z.U."/>
        </authorList>
    </citation>
    <scope>NUCLEOTIDE SEQUENCE [LARGE SCALE GENOMIC DNA]</scope>
    <source>
        <strain evidence="5 6">NV9</strain>
    </source>
</reference>
<dbReference type="OrthoDB" id="5722175at2"/>
<dbReference type="Proteomes" id="UP000202440">
    <property type="component" value="Chromosome"/>
</dbReference>
<dbReference type="AlphaFoldDB" id="A0A222FHW3"/>
<dbReference type="SMART" id="SM00342">
    <property type="entry name" value="HTH_ARAC"/>
    <property type="match status" value="1"/>
</dbReference>
<dbReference type="Pfam" id="PF12833">
    <property type="entry name" value="HTH_18"/>
    <property type="match status" value="1"/>
</dbReference>
<keyword evidence="6" id="KW-1185">Reference proteome</keyword>
<sequence>MESISSHAVQSLMNYLSIVGLSRDDCLDAIGVTQAELNRKNLIDIQKYENLYCFAESRLNDRSIGFNYGQHIEPSRWGVLGEIAYTSSTLEQALQSQRQYQSIVGSSGNPSFSVEKQSIILTWSPSGRYNYHIAEELLTSWVAFARRMTATHLSPERVWFFHELASAERKHQYEAYFGCPVIFSEMGRPNTIGLSMPKDVIGIPCTTARPELNRTLKVYADSLMSQYSINNSVSVAKDYIASKLPNEVPSLDQLAATLSISERTLQRRLMEFDSTFKQLVDEVKCDIALHYLVNTKLSFQHISDLLNFSEQSAFSRAVKRWTGNSPVAYRQKYQTFVT</sequence>
<dbReference type="GO" id="GO:0003700">
    <property type="term" value="F:DNA-binding transcription factor activity"/>
    <property type="evidence" value="ECO:0007669"/>
    <property type="project" value="InterPro"/>
</dbReference>
<name>A0A222FHW3_9GAMM</name>
<dbReference type="PANTHER" id="PTHR47894">
    <property type="entry name" value="HTH-TYPE TRANSCRIPTIONAL REGULATOR GADX"/>
    <property type="match status" value="1"/>
</dbReference>
<keyword evidence="3" id="KW-0804">Transcription</keyword>
<evidence type="ECO:0000256" key="2">
    <source>
        <dbReference type="ARBA" id="ARBA00023125"/>
    </source>
</evidence>
<keyword evidence="1" id="KW-0805">Transcription regulation</keyword>
<feature type="domain" description="HTH araC/xylS-type" evidence="4">
    <location>
        <begin position="234"/>
        <end position="332"/>
    </location>
</feature>
<dbReference type="GO" id="GO:0005829">
    <property type="term" value="C:cytosol"/>
    <property type="evidence" value="ECO:0007669"/>
    <property type="project" value="TreeGrafter"/>
</dbReference>
<evidence type="ECO:0000313" key="6">
    <source>
        <dbReference type="Proteomes" id="UP000202440"/>
    </source>
</evidence>
<organism evidence="5 6">
    <name type="scientific">Bacterioplanes sanyensis</name>
    <dbReference type="NCBI Taxonomy" id="1249553"/>
    <lineage>
        <taxon>Bacteria</taxon>
        <taxon>Pseudomonadati</taxon>
        <taxon>Pseudomonadota</taxon>
        <taxon>Gammaproteobacteria</taxon>
        <taxon>Oceanospirillales</taxon>
        <taxon>Oceanospirillaceae</taxon>
        <taxon>Bacterioplanes</taxon>
    </lineage>
</organism>
<keyword evidence="2" id="KW-0238">DNA-binding</keyword>
<evidence type="ECO:0000259" key="4">
    <source>
        <dbReference type="PROSITE" id="PS01124"/>
    </source>
</evidence>
<evidence type="ECO:0000313" key="5">
    <source>
        <dbReference type="EMBL" id="ASP38578.1"/>
    </source>
</evidence>
<dbReference type="EMBL" id="CP022530">
    <property type="protein sequence ID" value="ASP38578.1"/>
    <property type="molecule type" value="Genomic_DNA"/>
</dbReference>
<accession>A0A222FHW3</accession>
<dbReference type="RefSeq" id="WP_094059768.1">
    <property type="nucleotide sequence ID" value="NZ_CP022530.1"/>
</dbReference>
<dbReference type="GO" id="GO:0000976">
    <property type="term" value="F:transcription cis-regulatory region binding"/>
    <property type="evidence" value="ECO:0007669"/>
    <property type="project" value="TreeGrafter"/>
</dbReference>
<dbReference type="InterPro" id="IPR032687">
    <property type="entry name" value="AraC-type_N"/>
</dbReference>
<dbReference type="KEGG" id="bsan:CHH28_07775"/>
<protein>
    <recommendedName>
        <fullName evidence="4">HTH araC/xylS-type domain-containing protein</fullName>
    </recommendedName>
</protein>
<evidence type="ECO:0000256" key="3">
    <source>
        <dbReference type="ARBA" id="ARBA00023163"/>
    </source>
</evidence>
<dbReference type="InterPro" id="IPR018060">
    <property type="entry name" value="HTH_AraC"/>
</dbReference>
<proteinExistence type="predicted"/>
<dbReference type="PROSITE" id="PS01124">
    <property type="entry name" value="HTH_ARAC_FAMILY_2"/>
    <property type="match status" value="1"/>
</dbReference>
<dbReference type="Pfam" id="PF12625">
    <property type="entry name" value="Arabinose_bd"/>
    <property type="match status" value="1"/>
</dbReference>
<evidence type="ECO:0000256" key="1">
    <source>
        <dbReference type="ARBA" id="ARBA00023015"/>
    </source>
</evidence>